<dbReference type="InterPro" id="IPR058245">
    <property type="entry name" value="NreC/VraR/RcsB-like_REC"/>
</dbReference>
<feature type="domain" description="HTH luxR-type" evidence="4">
    <location>
        <begin position="144"/>
        <end position="209"/>
    </location>
</feature>
<keyword evidence="2 6" id="KW-0238">DNA-binding</keyword>
<dbReference type="PROSITE" id="PS00622">
    <property type="entry name" value="HTH_LUXR_1"/>
    <property type="match status" value="1"/>
</dbReference>
<dbReference type="PANTHER" id="PTHR43214">
    <property type="entry name" value="TWO-COMPONENT RESPONSE REGULATOR"/>
    <property type="match status" value="1"/>
</dbReference>
<dbReference type="SUPFAM" id="SSF46894">
    <property type="entry name" value="C-terminal effector domain of the bipartite response regulators"/>
    <property type="match status" value="1"/>
</dbReference>
<name>A0A1I2HZ79_9BACT</name>
<gene>
    <name evidence="6" type="ORF">SAMN05216283_10530</name>
</gene>
<dbReference type="InterPro" id="IPR016032">
    <property type="entry name" value="Sig_transdc_resp-reg_C-effctor"/>
</dbReference>
<dbReference type="InterPro" id="IPR039420">
    <property type="entry name" value="WalR-like"/>
</dbReference>
<dbReference type="EMBL" id="FONW01000005">
    <property type="protein sequence ID" value="SFF35242.1"/>
    <property type="molecule type" value="Genomic_DNA"/>
</dbReference>
<sequence>MKKWNIYLVDDHALFREGLRFLLQNMDGVSMIYEAENGAELLQGLEQYDVNLILLDIEMPVMNGIETAERALKIRPDMKIIALSMYADDNYYASMIEAGADGFLLKNSSFSEVKRAIEEVMNGKNYFSLEILQAILNRLNRPKEQKEAQELTERENEVLFHICQGLSNTQIAEELGISKRTVDKHRENLLQKTQSKNTANLVIYAIKQGYFSI</sequence>
<dbReference type="InterPro" id="IPR000792">
    <property type="entry name" value="Tscrpt_reg_LuxR_C"/>
</dbReference>
<dbReference type="AlphaFoldDB" id="A0A1I2HZ79"/>
<evidence type="ECO:0000313" key="6">
    <source>
        <dbReference type="EMBL" id="SFF35242.1"/>
    </source>
</evidence>
<organism evidence="6 7">
    <name type="scientific">Sunxiuqinia elliptica</name>
    <dbReference type="NCBI Taxonomy" id="655355"/>
    <lineage>
        <taxon>Bacteria</taxon>
        <taxon>Pseudomonadati</taxon>
        <taxon>Bacteroidota</taxon>
        <taxon>Bacteroidia</taxon>
        <taxon>Marinilabiliales</taxon>
        <taxon>Prolixibacteraceae</taxon>
        <taxon>Sunxiuqinia</taxon>
    </lineage>
</organism>
<dbReference type="STRING" id="655355.SAMN05216283_10530"/>
<keyword evidence="7" id="KW-1185">Reference proteome</keyword>
<dbReference type="CDD" id="cd17535">
    <property type="entry name" value="REC_NarL-like"/>
    <property type="match status" value="1"/>
</dbReference>
<evidence type="ECO:0000256" key="2">
    <source>
        <dbReference type="ARBA" id="ARBA00023125"/>
    </source>
</evidence>
<evidence type="ECO:0000256" key="3">
    <source>
        <dbReference type="PROSITE-ProRule" id="PRU00169"/>
    </source>
</evidence>
<keyword evidence="1 3" id="KW-0597">Phosphoprotein</keyword>
<dbReference type="Pfam" id="PF00072">
    <property type="entry name" value="Response_reg"/>
    <property type="match status" value="1"/>
</dbReference>
<dbReference type="SMART" id="SM00421">
    <property type="entry name" value="HTH_LUXR"/>
    <property type="match status" value="1"/>
</dbReference>
<protein>
    <submittedName>
        <fullName evidence="6">DNA-binding response regulator, NarL/FixJ family, contains REC and HTH domains</fullName>
    </submittedName>
</protein>
<reference evidence="6 7" key="1">
    <citation type="submission" date="2016-10" db="EMBL/GenBank/DDBJ databases">
        <authorList>
            <person name="de Groot N.N."/>
        </authorList>
    </citation>
    <scope>NUCLEOTIDE SEQUENCE [LARGE SCALE GENOMIC DNA]</scope>
    <source>
        <strain evidence="6 7">CGMCC 1.9156</strain>
    </source>
</reference>
<dbReference type="Proteomes" id="UP000198964">
    <property type="component" value="Unassembled WGS sequence"/>
</dbReference>
<dbReference type="InterPro" id="IPR001789">
    <property type="entry name" value="Sig_transdc_resp-reg_receiver"/>
</dbReference>
<dbReference type="SMART" id="SM00448">
    <property type="entry name" value="REC"/>
    <property type="match status" value="1"/>
</dbReference>
<evidence type="ECO:0000259" key="4">
    <source>
        <dbReference type="PROSITE" id="PS50043"/>
    </source>
</evidence>
<evidence type="ECO:0000256" key="1">
    <source>
        <dbReference type="ARBA" id="ARBA00022553"/>
    </source>
</evidence>
<dbReference type="Pfam" id="PF00196">
    <property type="entry name" value="GerE"/>
    <property type="match status" value="1"/>
</dbReference>
<feature type="domain" description="Response regulatory" evidence="5">
    <location>
        <begin position="5"/>
        <end position="121"/>
    </location>
</feature>
<evidence type="ECO:0000259" key="5">
    <source>
        <dbReference type="PROSITE" id="PS50110"/>
    </source>
</evidence>
<dbReference type="GO" id="GO:0000160">
    <property type="term" value="P:phosphorelay signal transduction system"/>
    <property type="evidence" value="ECO:0007669"/>
    <property type="project" value="InterPro"/>
</dbReference>
<dbReference type="PRINTS" id="PR00038">
    <property type="entry name" value="HTHLUXR"/>
</dbReference>
<evidence type="ECO:0000313" key="7">
    <source>
        <dbReference type="Proteomes" id="UP000198964"/>
    </source>
</evidence>
<dbReference type="GO" id="GO:0006355">
    <property type="term" value="P:regulation of DNA-templated transcription"/>
    <property type="evidence" value="ECO:0007669"/>
    <property type="project" value="InterPro"/>
</dbReference>
<dbReference type="InterPro" id="IPR011006">
    <property type="entry name" value="CheY-like_superfamily"/>
</dbReference>
<dbReference type="Gene3D" id="3.40.50.2300">
    <property type="match status" value="1"/>
</dbReference>
<dbReference type="PROSITE" id="PS50110">
    <property type="entry name" value="RESPONSE_REGULATORY"/>
    <property type="match status" value="1"/>
</dbReference>
<dbReference type="PROSITE" id="PS50043">
    <property type="entry name" value="HTH_LUXR_2"/>
    <property type="match status" value="1"/>
</dbReference>
<dbReference type="PANTHER" id="PTHR43214:SF43">
    <property type="entry name" value="TWO-COMPONENT RESPONSE REGULATOR"/>
    <property type="match status" value="1"/>
</dbReference>
<dbReference type="SUPFAM" id="SSF52172">
    <property type="entry name" value="CheY-like"/>
    <property type="match status" value="1"/>
</dbReference>
<proteinExistence type="predicted"/>
<dbReference type="CDD" id="cd06170">
    <property type="entry name" value="LuxR_C_like"/>
    <property type="match status" value="1"/>
</dbReference>
<dbReference type="GO" id="GO:0003677">
    <property type="term" value="F:DNA binding"/>
    <property type="evidence" value="ECO:0007669"/>
    <property type="project" value="UniProtKB-KW"/>
</dbReference>
<feature type="modified residue" description="4-aspartylphosphate" evidence="3">
    <location>
        <position position="56"/>
    </location>
</feature>
<accession>A0A1I2HZ79</accession>
<dbReference type="RefSeq" id="WP_093919949.1">
    <property type="nucleotide sequence ID" value="NZ_FONW01000005.1"/>
</dbReference>